<organism evidence="2 3">
    <name type="scientific">Actinopolyspora erythraea</name>
    <dbReference type="NCBI Taxonomy" id="414996"/>
    <lineage>
        <taxon>Bacteria</taxon>
        <taxon>Bacillati</taxon>
        <taxon>Actinomycetota</taxon>
        <taxon>Actinomycetes</taxon>
        <taxon>Actinopolysporales</taxon>
        <taxon>Actinopolysporaceae</taxon>
        <taxon>Actinopolyspora</taxon>
    </lineage>
</organism>
<evidence type="ECO:0000313" key="2">
    <source>
        <dbReference type="EMBL" id="KGI79326.1"/>
    </source>
</evidence>
<name>A0ABR4WY60_9ACTN</name>
<sequence length="273" mass="29628">MPSDLEQLTEQLNLALANIHDSHEWLTTAHAHLDEAGSPTGYGLLLDSNNDDAQQALANANEAANGLVRTQQLLARTADAVTDYRHSLTGDTPPTSPGKEPSSPNVREEAGWSPPPHCLNSEGDRYPEEAEELVAELPKRLDHSTPPGQRGRTHGKARLEGTPLPLMQSGHDALSDEAEKLLRACGFTEGKQVDYLKAHVEVKAMALLGMSQAKHGEIAINNTPCGVEMSREKKSVCHKVLPQVAAYVGKPLTVYGSRQDNQPYAYTYGEPRS</sequence>
<dbReference type="InterPro" id="IPR032724">
    <property type="entry name" value="SCP1.201-like"/>
</dbReference>
<evidence type="ECO:0008006" key="4">
    <source>
        <dbReference type="Google" id="ProtNLM"/>
    </source>
</evidence>
<protein>
    <recommendedName>
        <fullName evidence="4">SCP1.201-like deaminase</fullName>
    </recommendedName>
</protein>
<dbReference type="EMBL" id="JPMV01000046">
    <property type="protein sequence ID" value="KGI79326.1"/>
    <property type="molecule type" value="Genomic_DNA"/>
</dbReference>
<dbReference type="RefSeq" id="WP_043578778.1">
    <property type="nucleotide sequence ID" value="NZ_KN214181.1"/>
</dbReference>
<dbReference type="Proteomes" id="UP000029737">
    <property type="component" value="Unassembled WGS sequence"/>
</dbReference>
<feature type="region of interest" description="Disordered" evidence="1">
    <location>
        <begin position="85"/>
        <end position="163"/>
    </location>
</feature>
<gene>
    <name evidence="2" type="ORF">IL38_23745</name>
</gene>
<keyword evidence="3" id="KW-1185">Reference proteome</keyword>
<accession>A0ABR4WY60</accession>
<reference evidence="2 3" key="1">
    <citation type="journal article" date="2014" name="PLoS ONE">
        <title>Identification and Characterization of a New Erythromycin Biosynthetic Gene Cluster in Actinopolyspora erythraea YIM90600, a Novel Erythronolide-Producing Halophilic Actinomycete Isolated from Salt Field.</title>
        <authorList>
            <person name="Chen D."/>
            <person name="Feng J."/>
            <person name="Huang L."/>
            <person name="Zhang Q."/>
            <person name="Wu J."/>
            <person name="Zhu X."/>
            <person name="Duan Y."/>
            <person name="Xu Z."/>
        </authorList>
    </citation>
    <scope>NUCLEOTIDE SEQUENCE [LARGE SCALE GENOMIC DNA]</scope>
    <source>
        <strain evidence="2 3">YIM90600</strain>
    </source>
</reference>
<proteinExistence type="predicted"/>
<evidence type="ECO:0000313" key="3">
    <source>
        <dbReference type="Proteomes" id="UP000029737"/>
    </source>
</evidence>
<evidence type="ECO:0000256" key="1">
    <source>
        <dbReference type="SAM" id="MobiDB-lite"/>
    </source>
</evidence>
<comment type="caution">
    <text evidence="2">The sequence shown here is derived from an EMBL/GenBank/DDBJ whole genome shotgun (WGS) entry which is preliminary data.</text>
</comment>
<dbReference type="Pfam" id="PF14428">
    <property type="entry name" value="DddA-like"/>
    <property type="match status" value="1"/>
</dbReference>